<name>A0A8J1T600_OWEFU</name>
<reference evidence="3" key="1">
    <citation type="submission" date="2022-03" db="EMBL/GenBank/DDBJ databases">
        <authorList>
            <person name="Martin C."/>
        </authorList>
    </citation>
    <scope>NUCLEOTIDE SEQUENCE</scope>
</reference>
<dbReference type="PANTHER" id="PTHR12300">
    <property type="entry name" value="HVA22-LIKE PROTEINS"/>
    <property type="match status" value="1"/>
</dbReference>
<sequence>MVSAIISRVVILVFGTLYPAYASYKAVKTKNVKEYVKWMMYWIVFALFTCAETFTDIFVSWVPFYYEVKVIFVIWLLSPATKGSSILYRKFVHPQLMKREKEIDAYIAKASDKGYTAILKMGSSGFNYATNIVLQTAMKGQTKLVDQLRKSYSMNDIAVEQAQNRNNSNQNPDEDEMDGDAERARLLEDNRIIEERFQRRQLLQHKRLSQQKFEDDLIPEEEEEYYNNDENESRLQRTSSLKETGTQEEPDGYVSRVETRQSKRTTYSHKEAYHYGTLPRTRGKKSTRTSVKTVNFDEDEAMQQ</sequence>
<keyword evidence="1" id="KW-0812">Transmembrane</keyword>
<evidence type="ECO:0000256" key="2">
    <source>
        <dbReference type="SAM" id="MobiDB-lite"/>
    </source>
</evidence>
<dbReference type="GO" id="GO:0071782">
    <property type="term" value="C:endoplasmic reticulum tubular network"/>
    <property type="evidence" value="ECO:0007669"/>
    <property type="project" value="TreeGrafter"/>
</dbReference>
<dbReference type="AlphaFoldDB" id="A0A8J1T600"/>
<feature type="compositionally biased region" description="Acidic residues" evidence="2">
    <location>
        <begin position="216"/>
        <end position="230"/>
    </location>
</feature>
<dbReference type="Pfam" id="PF03134">
    <property type="entry name" value="TB2_DP1_HVA22"/>
    <property type="match status" value="1"/>
</dbReference>
<comment type="caution">
    <text evidence="3">The sequence shown here is derived from an EMBL/GenBank/DDBJ whole genome shotgun (WGS) entry which is preliminary data.</text>
</comment>
<comment type="similarity">
    <text evidence="1">Belongs to the DP1 family.</text>
</comment>
<accession>A0A8J1T600</accession>
<evidence type="ECO:0000313" key="3">
    <source>
        <dbReference type="EMBL" id="CAH1784258.1"/>
    </source>
</evidence>
<dbReference type="GO" id="GO:0008017">
    <property type="term" value="F:microtubule binding"/>
    <property type="evidence" value="ECO:0007669"/>
    <property type="project" value="TreeGrafter"/>
</dbReference>
<feature type="transmembrane region" description="Helical" evidence="1">
    <location>
        <begin position="39"/>
        <end position="64"/>
    </location>
</feature>
<dbReference type="GO" id="GO:0005881">
    <property type="term" value="C:cytoplasmic microtubule"/>
    <property type="evidence" value="ECO:0007669"/>
    <property type="project" value="TreeGrafter"/>
</dbReference>
<dbReference type="GO" id="GO:0005789">
    <property type="term" value="C:endoplasmic reticulum membrane"/>
    <property type="evidence" value="ECO:0007669"/>
    <property type="project" value="TreeGrafter"/>
</dbReference>
<dbReference type="PANTHER" id="PTHR12300:SF117">
    <property type="entry name" value="LP05237P-RELATED"/>
    <property type="match status" value="1"/>
</dbReference>
<dbReference type="GO" id="GO:0071786">
    <property type="term" value="P:endoplasmic reticulum tubular network organization"/>
    <property type="evidence" value="ECO:0007669"/>
    <property type="project" value="TreeGrafter"/>
</dbReference>
<dbReference type="OrthoDB" id="10009287at2759"/>
<gene>
    <name evidence="3" type="ORF">OFUS_LOCUS10490</name>
</gene>
<feature type="transmembrane region" description="Helical" evidence="1">
    <location>
        <begin position="6"/>
        <end position="27"/>
    </location>
</feature>
<feature type="region of interest" description="Disordered" evidence="2">
    <location>
        <begin position="214"/>
        <end position="304"/>
    </location>
</feature>
<evidence type="ECO:0000256" key="1">
    <source>
        <dbReference type="RuleBase" id="RU362006"/>
    </source>
</evidence>
<organism evidence="3 4">
    <name type="scientific">Owenia fusiformis</name>
    <name type="common">Polychaete worm</name>
    <dbReference type="NCBI Taxonomy" id="6347"/>
    <lineage>
        <taxon>Eukaryota</taxon>
        <taxon>Metazoa</taxon>
        <taxon>Spiralia</taxon>
        <taxon>Lophotrochozoa</taxon>
        <taxon>Annelida</taxon>
        <taxon>Polychaeta</taxon>
        <taxon>Sedentaria</taxon>
        <taxon>Canalipalpata</taxon>
        <taxon>Sabellida</taxon>
        <taxon>Oweniida</taxon>
        <taxon>Oweniidae</taxon>
        <taxon>Owenia</taxon>
    </lineage>
</organism>
<keyword evidence="1" id="KW-1133">Transmembrane helix</keyword>
<keyword evidence="1" id="KW-0472">Membrane</keyword>
<protein>
    <recommendedName>
        <fullName evidence="1">Receptor expression-enhancing protein</fullName>
    </recommendedName>
</protein>
<comment type="subcellular location">
    <subcellularLocation>
        <location evidence="1">Membrane</location>
        <topology evidence="1">Multi-pass membrane protein</topology>
    </subcellularLocation>
</comment>
<keyword evidence="4" id="KW-1185">Reference proteome</keyword>
<dbReference type="EMBL" id="CAIIXF020000005">
    <property type="protein sequence ID" value="CAH1784258.1"/>
    <property type="molecule type" value="Genomic_DNA"/>
</dbReference>
<proteinExistence type="inferred from homology"/>
<dbReference type="Proteomes" id="UP000749559">
    <property type="component" value="Unassembled WGS sequence"/>
</dbReference>
<dbReference type="InterPro" id="IPR004345">
    <property type="entry name" value="TB2_DP1_HVA22"/>
</dbReference>
<evidence type="ECO:0000313" key="4">
    <source>
        <dbReference type="Proteomes" id="UP000749559"/>
    </source>
</evidence>